<feature type="transmembrane region" description="Helical" evidence="7">
    <location>
        <begin position="93"/>
        <end position="115"/>
    </location>
</feature>
<evidence type="ECO:0000256" key="2">
    <source>
        <dbReference type="ARBA" id="ARBA00009096"/>
    </source>
</evidence>
<evidence type="ECO:0000256" key="6">
    <source>
        <dbReference type="ARBA" id="ARBA00023136"/>
    </source>
</evidence>
<dbReference type="InterPro" id="IPR033118">
    <property type="entry name" value="EXPERA"/>
</dbReference>
<dbReference type="PANTHER" id="PTHR31204:SF1">
    <property type="entry name" value="SIGMA INTRACELLULAR RECEPTOR 2"/>
    <property type="match status" value="1"/>
</dbReference>
<evidence type="ECO:0000313" key="9">
    <source>
        <dbReference type="EMBL" id="KAJ5595728.1"/>
    </source>
</evidence>
<dbReference type="Pfam" id="PF05241">
    <property type="entry name" value="EBP"/>
    <property type="match status" value="1"/>
</dbReference>
<keyword evidence="6 7" id="KW-0472">Membrane</keyword>
<gene>
    <name evidence="9" type="ORF">N7450_002186</name>
</gene>
<dbReference type="GO" id="GO:0005789">
    <property type="term" value="C:endoplasmic reticulum membrane"/>
    <property type="evidence" value="ECO:0007669"/>
    <property type="project" value="UniProtKB-SubCell"/>
</dbReference>
<dbReference type="PIRSF" id="PIRSF031032">
    <property type="entry name" value="TMP_97_prd"/>
    <property type="match status" value="1"/>
</dbReference>
<accession>A0AAD6DVP4</accession>
<feature type="domain" description="EXPERA" evidence="8">
    <location>
        <begin position="4"/>
        <end position="141"/>
    </location>
</feature>
<comment type="similarity">
    <text evidence="2">Belongs to the TMEM97/sigma-2 receptor family.</text>
</comment>
<proteinExistence type="inferred from homology"/>
<comment type="subcellular location">
    <subcellularLocation>
        <location evidence="1">Endoplasmic reticulum membrane</location>
        <topology evidence="1">Multi-pass membrane protein</topology>
    </subcellularLocation>
</comment>
<evidence type="ECO:0000256" key="4">
    <source>
        <dbReference type="ARBA" id="ARBA00022824"/>
    </source>
</evidence>
<dbReference type="Proteomes" id="UP001216150">
    <property type="component" value="Unassembled WGS sequence"/>
</dbReference>
<dbReference type="InterPro" id="IPR016964">
    <property type="entry name" value="Sigma2_recept"/>
</dbReference>
<reference evidence="9 10" key="1">
    <citation type="journal article" date="2023" name="IMA Fungus">
        <title>Comparative genomic study of the Penicillium genus elucidates a diverse pangenome and 15 lateral gene transfer events.</title>
        <authorList>
            <person name="Petersen C."/>
            <person name="Sorensen T."/>
            <person name="Nielsen M.R."/>
            <person name="Sondergaard T.E."/>
            <person name="Sorensen J.L."/>
            <person name="Fitzpatrick D.A."/>
            <person name="Frisvad J.C."/>
            <person name="Nielsen K.L."/>
        </authorList>
    </citation>
    <scope>NUCLEOTIDE SEQUENCE [LARGE SCALE GENOMIC DNA]</scope>
    <source>
        <strain evidence="9 10">IBT 29057</strain>
    </source>
</reference>
<name>A0AAD6DVP4_9EURO</name>
<dbReference type="InterPro" id="IPR051987">
    <property type="entry name" value="Sigma-2_receptor-like"/>
</dbReference>
<evidence type="ECO:0000313" key="10">
    <source>
        <dbReference type="Proteomes" id="UP001216150"/>
    </source>
</evidence>
<dbReference type="AlphaFoldDB" id="A0AAD6DVP4"/>
<keyword evidence="10" id="KW-1185">Reference proteome</keyword>
<keyword evidence="3 7" id="KW-0812">Transmembrane</keyword>
<evidence type="ECO:0000256" key="3">
    <source>
        <dbReference type="ARBA" id="ARBA00022692"/>
    </source>
</evidence>
<dbReference type="EMBL" id="JAQJAC010000002">
    <property type="protein sequence ID" value="KAJ5595728.1"/>
    <property type="molecule type" value="Genomic_DNA"/>
</dbReference>
<organism evidence="9 10">
    <name type="scientific">Penicillium hetheringtonii</name>
    <dbReference type="NCBI Taxonomy" id="911720"/>
    <lineage>
        <taxon>Eukaryota</taxon>
        <taxon>Fungi</taxon>
        <taxon>Dikarya</taxon>
        <taxon>Ascomycota</taxon>
        <taxon>Pezizomycotina</taxon>
        <taxon>Eurotiomycetes</taxon>
        <taxon>Eurotiomycetidae</taxon>
        <taxon>Eurotiales</taxon>
        <taxon>Aspergillaceae</taxon>
        <taxon>Penicillium</taxon>
    </lineage>
</organism>
<evidence type="ECO:0000256" key="7">
    <source>
        <dbReference type="PIRNR" id="PIRNR031032"/>
    </source>
</evidence>
<evidence type="ECO:0000256" key="1">
    <source>
        <dbReference type="ARBA" id="ARBA00004477"/>
    </source>
</evidence>
<feature type="transmembrane region" description="Helical" evidence="7">
    <location>
        <begin position="130"/>
        <end position="148"/>
    </location>
</feature>
<keyword evidence="5 7" id="KW-1133">Transmembrane helix</keyword>
<evidence type="ECO:0000256" key="5">
    <source>
        <dbReference type="ARBA" id="ARBA00022989"/>
    </source>
</evidence>
<dbReference type="PROSITE" id="PS51751">
    <property type="entry name" value="EXPERA"/>
    <property type="match status" value="1"/>
</dbReference>
<evidence type="ECO:0000259" key="8">
    <source>
        <dbReference type="PROSITE" id="PS51751"/>
    </source>
</evidence>
<feature type="transmembrane region" description="Helical" evidence="7">
    <location>
        <begin position="7"/>
        <end position="27"/>
    </location>
</feature>
<protein>
    <recommendedName>
        <fullName evidence="7">Efficient mitochondria targeting-associated protein 19</fullName>
    </recommendedName>
</protein>
<dbReference type="PANTHER" id="PTHR31204">
    <property type="entry name" value="SIGMA INTRACELLULAR RECEPTOR 2"/>
    <property type="match status" value="1"/>
</dbReference>
<comment type="caution">
    <text evidence="9">The sequence shown here is derived from an EMBL/GenBank/DDBJ whole genome shotgun (WGS) entry which is preliminary data.</text>
</comment>
<sequence>MLKRDIAYLIFFASHLPIIYLVDTVPLQPQWIQTSLSSQLRTFYVSTYRDKFFEPPTPAWFNAFIWMELIYHVPASIWAIWGLWKEHPLVPVHILIFGIQAFVTSLTCLVEVWAWEDRSSSEKWNITSLYGPYVALGAYMAIDMMIRLKSQLMPKRKRE</sequence>
<keyword evidence="4 7" id="KW-0256">Endoplasmic reticulum</keyword>
<feature type="transmembrane region" description="Helical" evidence="7">
    <location>
        <begin position="59"/>
        <end position="81"/>
    </location>
</feature>